<evidence type="ECO:0000313" key="1">
    <source>
        <dbReference type="EMBL" id="GMH24332.1"/>
    </source>
</evidence>
<comment type="caution">
    <text evidence="1">The sequence shown here is derived from an EMBL/GenBank/DDBJ whole genome shotgun (WGS) entry which is preliminary data.</text>
</comment>
<dbReference type="AlphaFoldDB" id="A0AAD3T967"/>
<sequence length="124" mass="13397">MNHDMQSSRSDPEGIEAKLVVSSYGLDGLFEATAVNKLRSIGIIGTVLQMNTLDMNAAQDAIVRLTTDIVPGMIVIGMEAAEIEEASGVVKSLFFKPVTYFSYMNCAYMSTGVQKLVVPWAGDD</sequence>
<dbReference type="EMBL" id="BSYO01000027">
    <property type="protein sequence ID" value="GMH24332.1"/>
    <property type="molecule type" value="Genomic_DNA"/>
</dbReference>
<protein>
    <submittedName>
        <fullName evidence="1">Uncharacterized protein</fullName>
    </submittedName>
</protein>
<dbReference type="PANTHER" id="PTHR43422:SF3">
    <property type="entry name" value="THIAMINE THIAZOLE SYNTHASE"/>
    <property type="match status" value="1"/>
</dbReference>
<dbReference type="Proteomes" id="UP001279734">
    <property type="component" value="Unassembled WGS sequence"/>
</dbReference>
<name>A0AAD3T967_NEPGR</name>
<keyword evidence="2" id="KW-1185">Reference proteome</keyword>
<dbReference type="PANTHER" id="PTHR43422">
    <property type="entry name" value="THIAMINE THIAZOLE SYNTHASE"/>
    <property type="match status" value="1"/>
</dbReference>
<organism evidence="1 2">
    <name type="scientific">Nepenthes gracilis</name>
    <name type="common">Slender pitcher plant</name>
    <dbReference type="NCBI Taxonomy" id="150966"/>
    <lineage>
        <taxon>Eukaryota</taxon>
        <taxon>Viridiplantae</taxon>
        <taxon>Streptophyta</taxon>
        <taxon>Embryophyta</taxon>
        <taxon>Tracheophyta</taxon>
        <taxon>Spermatophyta</taxon>
        <taxon>Magnoliopsida</taxon>
        <taxon>eudicotyledons</taxon>
        <taxon>Gunneridae</taxon>
        <taxon>Pentapetalae</taxon>
        <taxon>Caryophyllales</taxon>
        <taxon>Nepenthaceae</taxon>
        <taxon>Nepenthes</taxon>
    </lineage>
</organism>
<accession>A0AAD3T967</accession>
<reference evidence="1" key="1">
    <citation type="submission" date="2023-05" db="EMBL/GenBank/DDBJ databases">
        <title>Nepenthes gracilis genome sequencing.</title>
        <authorList>
            <person name="Fukushima K."/>
        </authorList>
    </citation>
    <scope>NUCLEOTIDE SEQUENCE</scope>
    <source>
        <strain evidence="1">SING2019-196</strain>
    </source>
</reference>
<dbReference type="Pfam" id="PF01946">
    <property type="entry name" value="Thi4"/>
    <property type="match status" value="1"/>
</dbReference>
<evidence type="ECO:0000313" key="2">
    <source>
        <dbReference type="Proteomes" id="UP001279734"/>
    </source>
</evidence>
<dbReference type="InterPro" id="IPR036188">
    <property type="entry name" value="FAD/NAD-bd_sf"/>
</dbReference>
<dbReference type="Gene3D" id="3.50.50.60">
    <property type="entry name" value="FAD/NAD(P)-binding domain"/>
    <property type="match status" value="1"/>
</dbReference>
<proteinExistence type="predicted"/>
<gene>
    <name evidence="1" type="ORF">Nepgr_026175</name>
</gene>